<dbReference type="KEGG" id="pbv:AR543_11000"/>
<dbReference type="AlphaFoldDB" id="A0A172ZFU0"/>
<keyword evidence="2" id="KW-1185">Reference proteome</keyword>
<evidence type="ECO:0000313" key="2">
    <source>
        <dbReference type="Proteomes" id="UP000078148"/>
    </source>
</evidence>
<dbReference type="STRING" id="1616788.AR543_11000"/>
<organism evidence="1 2">
    <name type="scientific">Paenibacillus bovis</name>
    <dbReference type="NCBI Taxonomy" id="1616788"/>
    <lineage>
        <taxon>Bacteria</taxon>
        <taxon>Bacillati</taxon>
        <taxon>Bacillota</taxon>
        <taxon>Bacilli</taxon>
        <taxon>Bacillales</taxon>
        <taxon>Paenibacillaceae</taxon>
        <taxon>Paenibacillus</taxon>
    </lineage>
</organism>
<evidence type="ECO:0000313" key="1">
    <source>
        <dbReference type="EMBL" id="ANF96478.1"/>
    </source>
</evidence>
<proteinExistence type="predicted"/>
<dbReference type="Proteomes" id="UP000078148">
    <property type="component" value="Chromosome"/>
</dbReference>
<reference evidence="1 2" key="2">
    <citation type="journal article" date="2016" name="Int. J. Syst. Evol. Microbiol.">
        <title>Paenibacillus bovis sp. nov., isolated from raw yak (Bos grunniens) milk.</title>
        <authorList>
            <person name="Gao C."/>
            <person name="Han J."/>
            <person name="Liu Z."/>
            <person name="Xu X."/>
            <person name="Hang F."/>
            <person name="Wu Z."/>
        </authorList>
    </citation>
    <scope>NUCLEOTIDE SEQUENCE [LARGE SCALE GENOMIC DNA]</scope>
    <source>
        <strain evidence="1 2">BD3526</strain>
    </source>
</reference>
<gene>
    <name evidence="1" type="ORF">AR543_11000</name>
</gene>
<protein>
    <submittedName>
        <fullName evidence="1">Uncharacterized protein</fullName>
    </submittedName>
</protein>
<accession>A0A172ZFU0</accession>
<reference evidence="2" key="1">
    <citation type="submission" date="2015-10" db="EMBL/GenBank/DDBJ databases">
        <title>Genome of Paenibacillus bovis sp. nov.</title>
        <authorList>
            <person name="Wu Z."/>
            <person name="Gao C."/>
            <person name="Liu Z."/>
            <person name="Zheng H."/>
        </authorList>
    </citation>
    <scope>NUCLEOTIDE SEQUENCE [LARGE SCALE GENOMIC DNA]</scope>
    <source>
        <strain evidence="2">BD3526</strain>
    </source>
</reference>
<name>A0A172ZFU0_9BACL</name>
<sequence length="72" mass="8521">MLLHRLTQLFKISAMYAKTSLWQTKDLYSSKKAYTNKKVALHQVMKHYFCERLLLYNLSLFVSSAHFAHAVR</sequence>
<dbReference type="EMBL" id="CP013023">
    <property type="protein sequence ID" value="ANF96478.1"/>
    <property type="molecule type" value="Genomic_DNA"/>
</dbReference>